<organism evidence="11 12">
    <name type="scientific">Pseudohongiella nitratireducens</name>
    <dbReference type="NCBI Taxonomy" id="1768907"/>
    <lineage>
        <taxon>Bacteria</taxon>
        <taxon>Pseudomonadati</taxon>
        <taxon>Pseudomonadota</taxon>
        <taxon>Gammaproteobacteria</taxon>
        <taxon>Pseudomonadales</taxon>
        <taxon>Pseudohongiellaceae</taxon>
        <taxon>Pseudohongiella</taxon>
    </lineage>
</organism>
<evidence type="ECO:0000313" key="12">
    <source>
        <dbReference type="Proteomes" id="UP000627715"/>
    </source>
</evidence>
<reference evidence="11" key="1">
    <citation type="journal article" date="2014" name="Int. J. Syst. Evol. Microbiol.">
        <title>Complete genome sequence of Corynebacterium casei LMG S-19264T (=DSM 44701T), isolated from a smear-ripened cheese.</title>
        <authorList>
            <consortium name="US DOE Joint Genome Institute (JGI-PGF)"/>
            <person name="Walter F."/>
            <person name="Albersmeier A."/>
            <person name="Kalinowski J."/>
            <person name="Ruckert C."/>
        </authorList>
    </citation>
    <scope>NUCLEOTIDE SEQUENCE</scope>
    <source>
        <strain evidence="11">CGMCC 1.15425</strain>
    </source>
</reference>
<keyword evidence="6" id="KW-0238">DNA-binding</keyword>
<protein>
    <submittedName>
        <fullName evidence="11">Sigma-54-dependent Fis family transcriptional regulator</fullName>
    </submittedName>
</protein>
<dbReference type="InterPro" id="IPR011006">
    <property type="entry name" value="CheY-like_superfamily"/>
</dbReference>
<dbReference type="EMBL" id="BMIY01000001">
    <property type="protein sequence ID" value="GGG48422.1"/>
    <property type="molecule type" value="Genomic_DNA"/>
</dbReference>
<evidence type="ECO:0000259" key="10">
    <source>
        <dbReference type="PROSITE" id="PS50110"/>
    </source>
</evidence>
<feature type="modified residue" description="4-aspartylphosphate" evidence="8">
    <location>
        <position position="54"/>
    </location>
</feature>
<keyword evidence="2" id="KW-0547">Nucleotide-binding</keyword>
<dbReference type="Proteomes" id="UP000627715">
    <property type="component" value="Unassembled WGS sequence"/>
</dbReference>
<proteinExistence type="predicted"/>
<evidence type="ECO:0000256" key="5">
    <source>
        <dbReference type="ARBA" id="ARBA00023015"/>
    </source>
</evidence>
<dbReference type="GO" id="GO:0005524">
    <property type="term" value="F:ATP binding"/>
    <property type="evidence" value="ECO:0007669"/>
    <property type="project" value="UniProtKB-KW"/>
</dbReference>
<dbReference type="PROSITE" id="PS50045">
    <property type="entry name" value="SIGMA54_INTERACT_4"/>
    <property type="match status" value="1"/>
</dbReference>
<dbReference type="PROSITE" id="PS00688">
    <property type="entry name" value="SIGMA54_INTERACT_3"/>
    <property type="match status" value="1"/>
</dbReference>
<comment type="caution">
    <text evidence="11">The sequence shown here is derived from an EMBL/GenBank/DDBJ whole genome shotgun (WGS) entry which is preliminary data.</text>
</comment>
<dbReference type="Gene3D" id="1.10.10.60">
    <property type="entry name" value="Homeodomain-like"/>
    <property type="match status" value="1"/>
</dbReference>
<feature type="domain" description="Response regulatory" evidence="10">
    <location>
        <begin position="5"/>
        <end position="119"/>
    </location>
</feature>
<dbReference type="PANTHER" id="PTHR32071:SF21">
    <property type="entry name" value="TRANSCRIPTIONAL REGULATORY PROTEIN FLGR"/>
    <property type="match status" value="1"/>
</dbReference>
<dbReference type="SUPFAM" id="SSF52172">
    <property type="entry name" value="CheY-like"/>
    <property type="match status" value="1"/>
</dbReference>
<dbReference type="GO" id="GO:0006355">
    <property type="term" value="P:regulation of DNA-templated transcription"/>
    <property type="evidence" value="ECO:0007669"/>
    <property type="project" value="InterPro"/>
</dbReference>
<dbReference type="PANTHER" id="PTHR32071">
    <property type="entry name" value="TRANSCRIPTIONAL REGULATORY PROTEIN"/>
    <property type="match status" value="1"/>
</dbReference>
<keyword evidence="3" id="KW-0067">ATP-binding</keyword>
<evidence type="ECO:0000256" key="3">
    <source>
        <dbReference type="ARBA" id="ARBA00022840"/>
    </source>
</evidence>
<dbReference type="SMART" id="SM00448">
    <property type="entry name" value="REC"/>
    <property type="match status" value="1"/>
</dbReference>
<evidence type="ECO:0000256" key="2">
    <source>
        <dbReference type="ARBA" id="ARBA00022741"/>
    </source>
</evidence>
<sequence length="460" mass="50687">MSETTVLVAEDNPELREALVDTLELGGYQVIATESAEAALDKLQSAQVDLLLSDINMGKMDGHELLGQVRSLHPWLPVILITAFGNVGSSVRAMRDGAADYLLKPFKPEDLLASVSRYARCRASDSSEPVAVERESQQLLMLARKVAMSDATVLISGESGTGKEVLAQYIHRHSNRQGKPFVAINCAAIPENMLEATLFGHEKGAFTGAYNSSPGKFEQANGGTLLLDEVSEMDIGLQAKILRVLQEREVERLGGRKTMSLDVRVIATTNRDLKEAVRQGQFREDLYYRLSVFPLAWKSLRERPADIVPLAERLLSRHCERMEETANLDDSARNALRQYPWPGNVRELENVLQRALIIQEGGVINASALSLTTFENSIGATASLPEYEQDSEPSSSVISDADLGNDLKKREYEIILSTLRKQGGKRKETAEALGVSARTLRYKLARMRDMGINIDSLASA</sequence>
<keyword evidence="5" id="KW-0805">Transcription regulation</keyword>
<evidence type="ECO:0000313" key="11">
    <source>
        <dbReference type="EMBL" id="GGG48422.1"/>
    </source>
</evidence>
<dbReference type="InterPro" id="IPR025944">
    <property type="entry name" value="Sigma_54_int_dom_CS"/>
</dbReference>
<dbReference type="CDD" id="cd00009">
    <property type="entry name" value="AAA"/>
    <property type="match status" value="1"/>
</dbReference>
<dbReference type="InterPro" id="IPR027417">
    <property type="entry name" value="P-loop_NTPase"/>
</dbReference>
<dbReference type="InterPro" id="IPR002078">
    <property type="entry name" value="Sigma_54_int"/>
</dbReference>
<dbReference type="InterPro" id="IPR058031">
    <property type="entry name" value="AAA_lid_NorR"/>
</dbReference>
<reference evidence="11" key="2">
    <citation type="submission" date="2020-09" db="EMBL/GenBank/DDBJ databases">
        <authorList>
            <person name="Sun Q."/>
            <person name="Zhou Y."/>
        </authorList>
    </citation>
    <scope>NUCLEOTIDE SEQUENCE</scope>
    <source>
        <strain evidence="11">CGMCC 1.15425</strain>
    </source>
</reference>
<dbReference type="Gene3D" id="1.10.8.60">
    <property type="match status" value="1"/>
</dbReference>
<dbReference type="PROSITE" id="PS00675">
    <property type="entry name" value="SIGMA54_INTERACT_1"/>
    <property type="match status" value="1"/>
</dbReference>
<dbReference type="GO" id="GO:0000160">
    <property type="term" value="P:phosphorelay signal transduction system"/>
    <property type="evidence" value="ECO:0007669"/>
    <property type="project" value="UniProtKB-KW"/>
</dbReference>
<dbReference type="PROSITE" id="PS00676">
    <property type="entry name" value="SIGMA54_INTERACT_2"/>
    <property type="match status" value="1"/>
</dbReference>
<dbReference type="InterPro" id="IPR025943">
    <property type="entry name" value="Sigma_54_int_dom_ATP-bd_2"/>
</dbReference>
<dbReference type="SMART" id="SM00382">
    <property type="entry name" value="AAA"/>
    <property type="match status" value="1"/>
</dbReference>
<evidence type="ECO:0000256" key="4">
    <source>
        <dbReference type="ARBA" id="ARBA00023012"/>
    </source>
</evidence>
<name>A0A917GJM3_9GAMM</name>
<keyword evidence="4" id="KW-0902">Two-component regulatory system</keyword>
<evidence type="ECO:0000256" key="1">
    <source>
        <dbReference type="ARBA" id="ARBA00022553"/>
    </source>
</evidence>
<dbReference type="FunFam" id="3.40.50.2300:FF:000018">
    <property type="entry name" value="DNA-binding transcriptional regulator NtrC"/>
    <property type="match status" value="1"/>
</dbReference>
<dbReference type="SUPFAM" id="SSF46689">
    <property type="entry name" value="Homeodomain-like"/>
    <property type="match status" value="1"/>
</dbReference>
<keyword evidence="7" id="KW-0804">Transcription</keyword>
<evidence type="ECO:0000256" key="8">
    <source>
        <dbReference type="PROSITE-ProRule" id="PRU00169"/>
    </source>
</evidence>
<feature type="domain" description="Sigma-54 factor interaction" evidence="9">
    <location>
        <begin position="129"/>
        <end position="357"/>
    </location>
</feature>
<dbReference type="InterPro" id="IPR003593">
    <property type="entry name" value="AAA+_ATPase"/>
</dbReference>
<gene>
    <name evidence="11" type="primary">fleR</name>
    <name evidence="11" type="ORF">GCM10011403_01850</name>
</gene>
<dbReference type="GO" id="GO:0043565">
    <property type="term" value="F:sequence-specific DNA binding"/>
    <property type="evidence" value="ECO:0007669"/>
    <property type="project" value="InterPro"/>
</dbReference>
<dbReference type="InterPro" id="IPR009057">
    <property type="entry name" value="Homeodomain-like_sf"/>
</dbReference>
<evidence type="ECO:0000259" key="9">
    <source>
        <dbReference type="PROSITE" id="PS50045"/>
    </source>
</evidence>
<dbReference type="Gene3D" id="3.40.50.300">
    <property type="entry name" value="P-loop containing nucleotide triphosphate hydrolases"/>
    <property type="match status" value="1"/>
</dbReference>
<dbReference type="OrthoDB" id="9804019at2"/>
<dbReference type="AlphaFoldDB" id="A0A917GJM3"/>
<dbReference type="PRINTS" id="PR01590">
    <property type="entry name" value="HTHFIS"/>
</dbReference>
<dbReference type="InterPro" id="IPR001789">
    <property type="entry name" value="Sig_transdc_resp-reg_receiver"/>
</dbReference>
<dbReference type="FunFam" id="3.40.50.300:FF:000006">
    <property type="entry name" value="DNA-binding transcriptional regulator NtrC"/>
    <property type="match status" value="1"/>
</dbReference>
<dbReference type="Pfam" id="PF00072">
    <property type="entry name" value="Response_reg"/>
    <property type="match status" value="1"/>
</dbReference>
<dbReference type="InterPro" id="IPR002197">
    <property type="entry name" value="HTH_Fis"/>
</dbReference>
<dbReference type="Gene3D" id="3.40.50.2300">
    <property type="match status" value="1"/>
</dbReference>
<accession>A0A917GJM3</accession>
<evidence type="ECO:0000256" key="7">
    <source>
        <dbReference type="ARBA" id="ARBA00023163"/>
    </source>
</evidence>
<dbReference type="SUPFAM" id="SSF52540">
    <property type="entry name" value="P-loop containing nucleoside triphosphate hydrolases"/>
    <property type="match status" value="1"/>
</dbReference>
<dbReference type="Pfam" id="PF25601">
    <property type="entry name" value="AAA_lid_14"/>
    <property type="match status" value="1"/>
</dbReference>
<dbReference type="InterPro" id="IPR025662">
    <property type="entry name" value="Sigma_54_int_dom_ATP-bd_1"/>
</dbReference>
<dbReference type="Pfam" id="PF00158">
    <property type="entry name" value="Sigma54_activat"/>
    <property type="match status" value="1"/>
</dbReference>
<dbReference type="PROSITE" id="PS50110">
    <property type="entry name" value="RESPONSE_REGULATORY"/>
    <property type="match status" value="1"/>
</dbReference>
<keyword evidence="1 8" id="KW-0597">Phosphoprotein</keyword>
<dbReference type="RefSeq" id="WP_068812566.1">
    <property type="nucleotide sequence ID" value="NZ_BMIY01000001.1"/>
</dbReference>
<evidence type="ECO:0000256" key="6">
    <source>
        <dbReference type="ARBA" id="ARBA00023125"/>
    </source>
</evidence>
<dbReference type="Pfam" id="PF02954">
    <property type="entry name" value="HTH_8"/>
    <property type="match status" value="1"/>
</dbReference>
<keyword evidence="12" id="KW-1185">Reference proteome</keyword>